<sequence length="394" mass="43352">MKQHRSQFQRQLRLRHPRAGLQPDSKYTELVVSAPENAIDHIMNQVRQKLASASPEDVLVGIPSGVSCPLMASKLGPLRKELSQVLSESYCELLFNVCVVFEQRSVKITVVGEAKCQLALLVGRVHSFLAAQAPHQFTLSVSGSGRAANEVNTNPRYRQLASSVTPQHTPGDRNSVMLMLVHHLIWATGCSVYGGFVRDWVIRGKEANDIDCLLPSMSQLDSVKASLIGCAKHLGLQWTGEVGHPNSYMVSFSGAGMAPISVDLVDPHLSSPPPHCECSAANVKINEKGVMAKKAYAGGDLVTLADCVSHIQSKSFVCFIDWGCAANTTGCDNLVRRVKRKYLDRGWSLLNRLPTTQMQRLQGMPEYRGWQKAGQLHFDPKYTGMDWANVFPTN</sequence>
<dbReference type="AlphaFoldDB" id="A0A391NYT4"/>
<name>A0A391NYT4_9EUKA</name>
<gene>
    <name evidence="1" type="ORF">KIPB_010413</name>
</gene>
<reference evidence="1 2" key="1">
    <citation type="journal article" date="2018" name="PLoS ONE">
        <title>The draft genome of Kipferlia bialata reveals reductive genome evolution in fornicate parasites.</title>
        <authorList>
            <person name="Tanifuji G."/>
            <person name="Takabayashi S."/>
            <person name="Kume K."/>
            <person name="Takagi M."/>
            <person name="Nakayama T."/>
            <person name="Kamikawa R."/>
            <person name="Inagaki Y."/>
            <person name="Hashimoto T."/>
        </authorList>
    </citation>
    <scope>NUCLEOTIDE SEQUENCE [LARGE SCALE GENOMIC DNA]</scope>
    <source>
        <strain evidence="1">NY0173</strain>
    </source>
</reference>
<accession>A0A391NYT4</accession>
<comment type="caution">
    <text evidence="1">The sequence shown here is derived from an EMBL/GenBank/DDBJ whole genome shotgun (WGS) entry which is preliminary data.</text>
</comment>
<protein>
    <submittedName>
        <fullName evidence="1">Uncharacterized protein</fullName>
    </submittedName>
</protein>
<dbReference type="OrthoDB" id="6133115at2759"/>
<keyword evidence="2" id="KW-1185">Reference proteome</keyword>
<organism evidence="1 2">
    <name type="scientific">Kipferlia bialata</name>
    <dbReference type="NCBI Taxonomy" id="797122"/>
    <lineage>
        <taxon>Eukaryota</taxon>
        <taxon>Metamonada</taxon>
        <taxon>Carpediemonas-like organisms</taxon>
        <taxon>Kipferlia</taxon>
    </lineage>
</organism>
<proteinExistence type="predicted"/>
<dbReference type="EMBL" id="BDIP01003866">
    <property type="protein sequence ID" value="GCA63523.1"/>
    <property type="molecule type" value="Genomic_DNA"/>
</dbReference>
<evidence type="ECO:0000313" key="1">
    <source>
        <dbReference type="EMBL" id="GCA63523.1"/>
    </source>
</evidence>
<dbReference type="Proteomes" id="UP000265618">
    <property type="component" value="Unassembled WGS sequence"/>
</dbReference>
<evidence type="ECO:0000313" key="2">
    <source>
        <dbReference type="Proteomes" id="UP000265618"/>
    </source>
</evidence>